<organism evidence="1">
    <name type="scientific">marine metagenome</name>
    <dbReference type="NCBI Taxonomy" id="408172"/>
    <lineage>
        <taxon>unclassified sequences</taxon>
        <taxon>metagenomes</taxon>
        <taxon>ecological metagenomes</taxon>
    </lineage>
</organism>
<protein>
    <submittedName>
        <fullName evidence="1">Uncharacterized protein</fullName>
    </submittedName>
</protein>
<reference evidence="1" key="1">
    <citation type="submission" date="2018-05" db="EMBL/GenBank/DDBJ databases">
        <authorList>
            <person name="Lanie J.A."/>
            <person name="Ng W.-L."/>
            <person name="Kazmierczak K.M."/>
            <person name="Andrzejewski T.M."/>
            <person name="Davidsen T.M."/>
            <person name="Wayne K.J."/>
            <person name="Tettelin H."/>
            <person name="Glass J.I."/>
            <person name="Rusch D."/>
            <person name="Podicherti R."/>
            <person name="Tsui H.-C.T."/>
            <person name="Winkler M.E."/>
        </authorList>
    </citation>
    <scope>NUCLEOTIDE SEQUENCE</scope>
</reference>
<accession>A0A381YCE0</accession>
<sequence>MSNSEIPEDCKILLDEFEQRASEAHVLGGGDELAFDEIVDPRDLRGRLISAIEIEMKA</sequence>
<evidence type="ECO:0000313" key="1">
    <source>
        <dbReference type="EMBL" id="SVA74107.1"/>
    </source>
</evidence>
<proteinExistence type="predicted"/>
<gene>
    <name evidence="1" type="ORF">METZ01_LOCUS126961</name>
</gene>
<dbReference type="EMBL" id="UINC01017780">
    <property type="protein sequence ID" value="SVA74107.1"/>
    <property type="molecule type" value="Genomic_DNA"/>
</dbReference>
<dbReference type="AlphaFoldDB" id="A0A381YCE0"/>
<name>A0A381YCE0_9ZZZZ</name>